<evidence type="ECO:0000313" key="4">
    <source>
        <dbReference type="EMBL" id="KAB2506080.1"/>
    </source>
</evidence>
<gene>
    <name evidence="4" type="ORF">F9C29_23820</name>
</gene>
<dbReference type="EMBL" id="WBSZ01001167">
    <property type="protein sequence ID" value="KAB2506080.1"/>
    <property type="molecule type" value="Genomic_DNA"/>
</dbReference>
<name>A0A6L3XVY5_9ENTR</name>
<dbReference type="Proteomes" id="UP000476281">
    <property type="component" value="Unassembled WGS sequence"/>
</dbReference>
<keyword evidence="2 4" id="KW-0418">Kinase</keyword>
<dbReference type="PANTHER" id="PTHR10584:SF166">
    <property type="entry name" value="RIBOKINASE"/>
    <property type="match status" value="1"/>
</dbReference>
<organism evidence="4 5">
    <name type="scientific">Enterobacter hormaechei</name>
    <dbReference type="NCBI Taxonomy" id="158836"/>
    <lineage>
        <taxon>Bacteria</taxon>
        <taxon>Pseudomonadati</taxon>
        <taxon>Pseudomonadota</taxon>
        <taxon>Gammaproteobacteria</taxon>
        <taxon>Enterobacterales</taxon>
        <taxon>Enterobacteriaceae</taxon>
        <taxon>Enterobacter</taxon>
        <taxon>Enterobacter cloacae complex</taxon>
    </lineage>
</organism>
<dbReference type="InterPro" id="IPR029056">
    <property type="entry name" value="Ribokinase-like"/>
</dbReference>
<feature type="domain" description="Carbohydrate kinase PfkB" evidence="3">
    <location>
        <begin position="6"/>
        <end position="111"/>
    </location>
</feature>
<evidence type="ECO:0000256" key="1">
    <source>
        <dbReference type="ARBA" id="ARBA00022679"/>
    </source>
</evidence>
<dbReference type="GO" id="GO:0005829">
    <property type="term" value="C:cytosol"/>
    <property type="evidence" value="ECO:0007669"/>
    <property type="project" value="TreeGrafter"/>
</dbReference>
<accession>A0A6L3XVY5</accession>
<dbReference type="InterPro" id="IPR011611">
    <property type="entry name" value="PfkB_dom"/>
</dbReference>
<dbReference type="Gene3D" id="3.40.1190.20">
    <property type="match status" value="1"/>
</dbReference>
<protein>
    <submittedName>
        <fullName evidence="4">Sugar kinase</fullName>
    </submittedName>
</protein>
<dbReference type="SUPFAM" id="SSF53613">
    <property type="entry name" value="Ribokinase-like"/>
    <property type="match status" value="1"/>
</dbReference>
<sequence length="123" mass="12830">PIGSRNRQEAELAAEWLGVNVEELGTRWQQRFGAALIVRHDKDGAVWYDGDASGHVPAFPATVVDTIGAGDSHAGGTLAGLAAGWSLPEAVQLGNAVAAWVVSHRGGDCAPTREALLLAHKDV</sequence>
<proteinExistence type="predicted"/>
<dbReference type="PANTHER" id="PTHR10584">
    <property type="entry name" value="SUGAR KINASE"/>
    <property type="match status" value="1"/>
</dbReference>
<dbReference type="AlphaFoldDB" id="A0A6L3XVY5"/>
<feature type="non-terminal residue" evidence="4">
    <location>
        <position position="1"/>
    </location>
</feature>
<reference evidence="4 5" key="1">
    <citation type="submission" date="2019-09" db="EMBL/GenBank/DDBJ databases">
        <title>Reversal of blaTEM antimicrobial resistance by CRISPR-Cas9 in clinical E. coli and other Enterobacteriaceae strains.</title>
        <authorList>
            <person name="Tagliaferri T."/>
            <person name="Guimaraes N."/>
            <person name="Pereira M."/>
            <person name="Felicori L."/>
            <person name="Horz H.-P."/>
            <person name="Santos S."/>
            <person name="Mendes T."/>
        </authorList>
    </citation>
    <scope>NUCLEOTIDE SEQUENCE [LARGE SCALE GENOMIC DNA]</scope>
    <source>
        <strain evidence="4 5">E2_blaTEM_MG</strain>
    </source>
</reference>
<evidence type="ECO:0000259" key="3">
    <source>
        <dbReference type="Pfam" id="PF00294"/>
    </source>
</evidence>
<dbReference type="GO" id="GO:0016301">
    <property type="term" value="F:kinase activity"/>
    <property type="evidence" value="ECO:0007669"/>
    <property type="project" value="UniProtKB-KW"/>
</dbReference>
<evidence type="ECO:0000256" key="2">
    <source>
        <dbReference type="ARBA" id="ARBA00022777"/>
    </source>
</evidence>
<dbReference type="Pfam" id="PF00294">
    <property type="entry name" value="PfkB"/>
    <property type="match status" value="1"/>
</dbReference>
<comment type="caution">
    <text evidence="4">The sequence shown here is derived from an EMBL/GenBank/DDBJ whole genome shotgun (WGS) entry which is preliminary data.</text>
</comment>
<evidence type="ECO:0000313" key="5">
    <source>
        <dbReference type="Proteomes" id="UP000476281"/>
    </source>
</evidence>
<keyword evidence="1" id="KW-0808">Transferase</keyword>